<dbReference type="AlphaFoldDB" id="A0A5C6U1Y8"/>
<dbReference type="SMART" id="SM00409">
    <property type="entry name" value="IG"/>
    <property type="match status" value="3"/>
</dbReference>
<dbReference type="Pfam" id="PF13540">
    <property type="entry name" value="RCC1_2"/>
    <property type="match status" value="1"/>
</dbReference>
<evidence type="ECO:0000259" key="3">
    <source>
        <dbReference type="PROSITE" id="PS50835"/>
    </source>
</evidence>
<accession>A0A5C6U1Y8</accession>
<dbReference type="InterPro" id="IPR013783">
    <property type="entry name" value="Ig-like_fold"/>
</dbReference>
<dbReference type="SUPFAM" id="SSF48726">
    <property type="entry name" value="Immunoglobulin"/>
    <property type="match status" value="3"/>
</dbReference>
<keyword evidence="1" id="KW-0677">Repeat</keyword>
<dbReference type="EMBL" id="VOPW01000001">
    <property type="protein sequence ID" value="TXC66789.1"/>
    <property type="molecule type" value="Genomic_DNA"/>
</dbReference>
<dbReference type="Gene3D" id="2.60.40.10">
    <property type="entry name" value="Immunoglobulins"/>
    <property type="match status" value="3"/>
</dbReference>
<dbReference type="PANTHER" id="PTHR44170">
    <property type="entry name" value="PROTEIN SIDEKICK"/>
    <property type="match status" value="1"/>
</dbReference>
<protein>
    <recommendedName>
        <fullName evidence="3">Ig-like domain-containing protein</fullName>
    </recommendedName>
</protein>
<dbReference type="Pfam" id="PF07679">
    <property type="entry name" value="I-set"/>
    <property type="match status" value="1"/>
</dbReference>
<dbReference type="PROSITE" id="PS50835">
    <property type="entry name" value="IG_LIKE"/>
    <property type="match status" value="2"/>
</dbReference>
<feature type="domain" description="Ig-like" evidence="3">
    <location>
        <begin position="117"/>
        <end position="191"/>
    </location>
</feature>
<evidence type="ECO:0000313" key="4">
    <source>
        <dbReference type="EMBL" id="TXC66789.1"/>
    </source>
</evidence>
<comment type="caution">
    <text evidence="4">The sequence shown here is derived from an EMBL/GenBank/DDBJ whole genome shotgun (WGS) entry which is preliminary data.</text>
</comment>
<dbReference type="InterPro" id="IPR036179">
    <property type="entry name" value="Ig-like_dom_sf"/>
</dbReference>
<sequence>MESDAAVLTVSPVPPTVQAPTILAQPAFVYLTEGQSSALVVATTGTAPLRFQWYRAELTALNDYTPIAGATSPMLSFNPVQLGDNAIYRVEVSNAAGTVRSTGIWGSVTANADRVVPSVTQQPAPLVVLPGDTAVFAVGYSGGGRTLAFQWLKNGTAIAGATQAFLQIDNAQAEDAASYSVRISTSAGSVTSAPALLTVVGAPAITAQPQAVTGTEGASVRFAVAAGGSALLYQWTRNHVAIVGATAAEYTTPALALADDGALYGVVVYNGAGIAFSEQALLTVRPAPVASPEDKIAAGLNHTCAIDRSDALYCWGNEPAASWATAGVSIAMCRHASAFWAP</sequence>
<evidence type="ECO:0000256" key="1">
    <source>
        <dbReference type="ARBA" id="ARBA00022737"/>
    </source>
</evidence>
<evidence type="ECO:0000256" key="2">
    <source>
        <dbReference type="ARBA" id="ARBA00023157"/>
    </source>
</evidence>
<proteinExistence type="predicted"/>
<dbReference type="GO" id="GO:0098609">
    <property type="term" value="P:cell-cell adhesion"/>
    <property type="evidence" value="ECO:0007669"/>
    <property type="project" value="TreeGrafter"/>
</dbReference>
<feature type="domain" description="Ig-like" evidence="3">
    <location>
        <begin position="20"/>
        <end position="102"/>
    </location>
</feature>
<dbReference type="InterPro" id="IPR013098">
    <property type="entry name" value="Ig_I-set"/>
</dbReference>
<keyword evidence="2" id="KW-1015">Disulfide bond</keyword>
<dbReference type="InterPro" id="IPR007110">
    <property type="entry name" value="Ig-like_dom"/>
</dbReference>
<organism evidence="4 5">
    <name type="scientific">Piscinibacter aquaticus</name>
    <dbReference type="NCBI Taxonomy" id="392597"/>
    <lineage>
        <taxon>Bacteria</taxon>
        <taxon>Pseudomonadati</taxon>
        <taxon>Pseudomonadota</taxon>
        <taxon>Betaproteobacteria</taxon>
        <taxon>Burkholderiales</taxon>
        <taxon>Sphaerotilaceae</taxon>
        <taxon>Piscinibacter</taxon>
    </lineage>
</organism>
<dbReference type="Proteomes" id="UP000321832">
    <property type="component" value="Unassembled WGS sequence"/>
</dbReference>
<keyword evidence="5" id="KW-1185">Reference proteome</keyword>
<name>A0A5C6U1Y8_9BURK</name>
<dbReference type="InterPro" id="IPR003599">
    <property type="entry name" value="Ig_sub"/>
</dbReference>
<dbReference type="PANTHER" id="PTHR44170:SF6">
    <property type="entry name" value="CONTACTIN"/>
    <property type="match status" value="1"/>
</dbReference>
<dbReference type="GO" id="GO:0016020">
    <property type="term" value="C:membrane"/>
    <property type="evidence" value="ECO:0007669"/>
    <property type="project" value="UniProtKB-SubCell"/>
</dbReference>
<reference evidence="4 5" key="1">
    <citation type="submission" date="2019-08" db="EMBL/GenBank/DDBJ databases">
        <authorList>
            <person name="Khan S.A."/>
            <person name="Jeon C.O."/>
            <person name="Jeong S.E."/>
        </authorList>
    </citation>
    <scope>NUCLEOTIDE SEQUENCE [LARGE SCALE GENOMIC DNA]</scope>
    <source>
        <strain evidence="5">IMCC1728</strain>
    </source>
</reference>
<gene>
    <name evidence="4" type="ORF">FSC37_16160</name>
</gene>
<evidence type="ECO:0000313" key="5">
    <source>
        <dbReference type="Proteomes" id="UP000321832"/>
    </source>
</evidence>